<feature type="compositionally biased region" description="Acidic residues" evidence="9">
    <location>
        <begin position="1080"/>
        <end position="1094"/>
    </location>
</feature>
<dbReference type="SUPFAM" id="SSF81301">
    <property type="entry name" value="Nucleotidyltransferase"/>
    <property type="match status" value="1"/>
</dbReference>
<dbReference type="EMBL" id="JAWHQM010000014">
    <property type="protein sequence ID" value="KAK5630136.1"/>
    <property type="molecule type" value="Genomic_DNA"/>
</dbReference>
<dbReference type="GO" id="GO:1990817">
    <property type="term" value="F:poly(A) RNA polymerase activity"/>
    <property type="evidence" value="ECO:0007669"/>
    <property type="project" value="UniProtKB-EC"/>
</dbReference>
<reference evidence="14 15" key="1">
    <citation type="submission" date="2023-10" db="EMBL/GenBank/DDBJ databases">
        <title>Draft genome sequence of Xylaria bambusicola isolate GMP-LS, the root and basal stem rot pathogen of sugarcane in Indonesia.</title>
        <authorList>
            <person name="Selvaraj P."/>
            <person name="Muralishankar V."/>
            <person name="Muruganantham S."/>
            <person name="Sp S."/>
            <person name="Haryani S."/>
            <person name="Lau K.J.X."/>
            <person name="Naqvi N.I."/>
        </authorList>
    </citation>
    <scope>NUCLEOTIDE SEQUENCE [LARGE SCALE GENOMIC DNA]</scope>
    <source>
        <strain evidence="14">GMP-LS</strain>
    </source>
</reference>
<dbReference type="GO" id="GO:0005634">
    <property type="term" value="C:nucleus"/>
    <property type="evidence" value="ECO:0007669"/>
    <property type="project" value="UniProtKB-SubCell"/>
</dbReference>
<dbReference type="EC" id="2.7.7.19" evidence="3"/>
<feature type="region of interest" description="Disordered" evidence="9">
    <location>
        <begin position="1076"/>
        <end position="1123"/>
    </location>
</feature>
<dbReference type="SUPFAM" id="SSF55003">
    <property type="entry name" value="PAP/Archaeal CCA-adding enzyme, C-terminal domain"/>
    <property type="match status" value="1"/>
</dbReference>
<keyword evidence="7" id="KW-0067">ATP-binding</keyword>
<dbReference type="PANTHER" id="PTHR10682">
    <property type="entry name" value="POLY A POLYMERASE"/>
    <property type="match status" value="1"/>
</dbReference>
<organism evidence="14 15">
    <name type="scientific">Xylaria bambusicola</name>
    <dbReference type="NCBI Taxonomy" id="326684"/>
    <lineage>
        <taxon>Eukaryota</taxon>
        <taxon>Fungi</taxon>
        <taxon>Dikarya</taxon>
        <taxon>Ascomycota</taxon>
        <taxon>Pezizomycotina</taxon>
        <taxon>Sordariomycetes</taxon>
        <taxon>Xylariomycetidae</taxon>
        <taxon>Xylariales</taxon>
        <taxon>Xylariaceae</taxon>
        <taxon>Xylaria</taxon>
    </lineage>
</organism>
<dbReference type="SUPFAM" id="SSF56219">
    <property type="entry name" value="DNase I-like"/>
    <property type="match status" value="1"/>
</dbReference>
<dbReference type="AlphaFoldDB" id="A0AAN7UP90"/>
<dbReference type="Pfam" id="PF04457">
    <property type="entry name" value="MJ1316"/>
    <property type="match status" value="1"/>
</dbReference>
<dbReference type="GO" id="GO:0031123">
    <property type="term" value="P:RNA 3'-end processing"/>
    <property type="evidence" value="ECO:0007669"/>
    <property type="project" value="InterPro"/>
</dbReference>
<protein>
    <recommendedName>
        <fullName evidence="3">polynucleotide adenylyltransferase</fullName>
        <ecNumber evidence="3">2.7.7.19</ecNumber>
    </recommendedName>
</protein>
<dbReference type="Gene3D" id="3.60.10.10">
    <property type="entry name" value="Endonuclease/exonuclease/phosphatase"/>
    <property type="match status" value="1"/>
</dbReference>
<evidence type="ECO:0000313" key="15">
    <source>
        <dbReference type="Proteomes" id="UP001305414"/>
    </source>
</evidence>
<dbReference type="Pfam" id="PF03372">
    <property type="entry name" value="Exo_endo_phos"/>
    <property type="match status" value="1"/>
</dbReference>
<dbReference type="GO" id="GO:0005524">
    <property type="term" value="F:ATP binding"/>
    <property type="evidence" value="ECO:0007669"/>
    <property type="project" value="UniProtKB-KW"/>
</dbReference>
<dbReference type="InterPro" id="IPR040459">
    <property type="entry name" value="MJ1316"/>
</dbReference>
<evidence type="ECO:0000259" key="13">
    <source>
        <dbReference type="Pfam" id="PF04928"/>
    </source>
</evidence>
<comment type="caution">
    <text evidence="14">The sequence shown here is derived from an EMBL/GenBank/DDBJ whole genome shotgun (WGS) entry which is preliminary data.</text>
</comment>
<evidence type="ECO:0000256" key="7">
    <source>
        <dbReference type="ARBA" id="ARBA00022840"/>
    </source>
</evidence>
<dbReference type="GO" id="GO:0006397">
    <property type="term" value="P:mRNA processing"/>
    <property type="evidence" value="ECO:0007669"/>
    <property type="project" value="UniProtKB-KW"/>
</dbReference>
<dbReference type="GO" id="GO:0003723">
    <property type="term" value="F:RNA binding"/>
    <property type="evidence" value="ECO:0007669"/>
    <property type="project" value="InterPro"/>
</dbReference>
<evidence type="ECO:0000256" key="1">
    <source>
        <dbReference type="ARBA" id="ARBA00004123"/>
    </source>
</evidence>
<dbReference type="Pfam" id="PF01909">
    <property type="entry name" value="NTP_transf_2"/>
    <property type="match status" value="1"/>
</dbReference>
<dbReference type="PANTHER" id="PTHR10682:SF23">
    <property type="entry name" value="POLYNUCLEOTIDE ADENYLYLTRANSFERASE"/>
    <property type="match status" value="1"/>
</dbReference>
<comment type="similarity">
    <text evidence="2">Belongs to the poly(A) polymerase family.</text>
</comment>
<feature type="compositionally biased region" description="Basic and acidic residues" evidence="9">
    <location>
        <begin position="1095"/>
        <end position="1108"/>
    </location>
</feature>
<dbReference type="Pfam" id="PF04928">
    <property type="entry name" value="PAP_central"/>
    <property type="match status" value="1"/>
</dbReference>
<dbReference type="Proteomes" id="UP001305414">
    <property type="component" value="Unassembled WGS sequence"/>
</dbReference>
<keyword evidence="6" id="KW-0547">Nucleotide-binding</keyword>
<evidence type="ECO:0000259" key="11">
    <source>
        <dbReference type="Pfam" id="PF03372"/>
    </source>
</evidence>
<keyword evidence="8" id="KW-0539">Nucleus</keyword>
<evidence type="ECO:0000256" key="6">
    <source>
        <dbReference type="ARBA" id="ARBA00022741"/>
    </source>
</evidence>
<evidence type="ECO:0000313" key="14">
    <source>
        <dbReference type="EMBL" id="KAK5630136.1"/>
    </source>
</evidence>
<feature type="domain" description="Poly(A) polymerase central" evidence="13">
    <location>
        <begin position="787"/>
        <end position="908"/>
    </location>
</feature>
<keyword evidence="15" id="KW-1185">Reference proteome</keyword>
<keyword evidence="5" id="KW-0808">Transferase</keyword>
<feature type="domain" description="MJ1316 RNA cyclic group end recognition" evidence="12">
    <location>
        <begin position="1134"/>
        <end position="1204"/>
    </location>
</feature>
<dbReference type="InterPro" id="IPR007012">
    <property type="entry name" value="PolA_pol_cen_dom"/>
</dbReference>
<gene>
    <name evidence="14" type="ORF">RRF57_005851</name>
</gene>
<dbReference type="InterPro" id="IPR005135">
    <property type="entry name" value="Endo/exonuclease/phosphatase"/>
</dbReference>
<evidence type="ECO:0000256" key="9">
    <source>
        <dbReference type="SAM" id="MobiDB-lite"/>
    </source>
</evidence>
<dbReference type="Pfam" id="PF13563">
    <property type="entry name" value="2_5_RNA_ligase2"/>
    <property type="match status" value="1"/>
</dbReference>
<evidence type="ECO:0000259" key="12">
    <source>
        <dbReference type="Pfam" id="PF04457"/>
    </source>
</evidence>
<accession>A0AAN7UP90</accession>
<evidence type="ECO:0000256" key="2">
    <source>
        <dbReference type="ARBA" id="ARBA00010912"/>
    </source>
</evidence>
<name>A0AAN7UP90_9PEZI</name>
<feature type="domain" description="Polymerase nucleotidyl transferase" evidence="10">
    <location>
        <begin position="661"/>
        <end position="704"/>
    </location>
</feature>
<dbReference type="Gene3D" id="3.30.460.10">
    <property type="entry name" value="Beta Polymerase, domain 2"/>
    <property type="match status" value="1"/>
</dbReference>
<dbReference type="Gene3D" id="3.90.1140.10">
    <property type="entry name" value="Cyclic phosphodiesterase"/>
    <property type="match status" value="1"/>
</dbReference>
<evidence type="ECO:0000256" key="8">
    <source>
        <dbReference type="ARBA" id="ARBA00023242"/>
    </source>
</evidence>
<dbReference type="InterPro" id="IPR043519">
    <property type="entry name" value="NT_sf"/>
</dbReference>
<feature type="compositionally biased region" description="Basic residues" evidence="9">
    <location>
        <begin position="1109"/>
        <end position="1118"/>
    </location>
</feature>
<keyword evidence="4" id="KW-0507">mRNA processing</keyword>
<evidence type="ECO:0000256" key="4">
    <source>
        <dbReference type="ARBA" id="ARBA00022664"/>
    </source>
</evidence>
<proteinExistence type="inferred from homology"/>
<dbReference type="Gene3D" id="1.10.1410.10">
    <property type="match status" value="1"/>
</dbReference>
<comment type="subcellular location">
    <subcellularLocation>
        <location evidence="1">Nucleus</location>
    </subcellularLocation>
</comment>
<evidence type="ECO:0000256" key="5">
    <source>
        <dbReference type="ARBA" id="ARBA00022679"/>
    </source>
</evidence>
<dbReference type="InterPro" id="IPR036691">
    <property type="entry name" value="Endo/exonu/phosph_ase_sf"/>
</dbReference>
<sequence>MAVEGASSRPGTLPFNSHDTALCVLPPKRYWPLFNRLRRLYDKAYEKWPPHINLVYPYVQVENLSRASEMITSVASQMNIDAVKIRLAAADVFSHKHDNTVFIYDDDEERIARLYTLRQAVLTALGQTSIAKGFRMHMTIGQSEELDSSSHKSLFEKASLLPKVEWTIDKLCILVRERMIIDGSAFSRMRVWGTIDLTTFSLDTVDTPEQFSQSELLIDSTEGVSEAVEEGDSLVNFPYTLSDGGKWGLLPLSRAGSSEEVGVDSLSIASYNVLAEFKYPLSQARYPLLVQNILQEAILADILILQEVTDDFLSFICQNNDIHKHYRFVSHGPDIEPLPSHLNVVVFSRWPFSWTWLSFNRRHKGSMIVTFKNIGKQHEHTFVPLILSTIHLTCGLSDSSVSSKKQELQAVITHLTRNYSQNPWVLAGDFNITTSTYAIEAAFKRKEISSQTIAHLRDLENSFDKARLIDTWTSARVQYGDHMDLEYELERQVAIYAGEQGATFDPMVNDLATESVGSGFNNRPQRYDRILVSREDFRVTSFHLFGRRLGYLDGKTSESTSGIEGVPKPLFSYASDHWGVRCSLRINKGADLSAIELSVPVHLSPAQDSLSNISQLKSCLHDLNIFPSETEIIRRKEALELLKDVVLEHNSVTARGKPSFLLVPVGSYGLGVWTPSSDIDCLCIGPISTKTFFTLATQRIRKAEGKGIRLRRRVNAHSGTMLELEVLGIKMDLQYCPSVAIAEAWPHVMRLPANDPIFLVPTQTLAKLKPVRDMYHIQRTIPDYAAFRTAYLLIRYWAKQRGIYSAKFGMLSGIQISVLLTRVCKLLSHEGRIIPLPSILTTFFHHYANFDWNTQLAFDPFFHKQLRYTRTAREPMVVLGFYPPSLNTALNASLPSVSTISNEFKRASTQLSQRGISWTIFLSETQGYEEFLTSYKTFVKIDVRFWGVSLAKGSSYVGWLESRCVMLLVDINRRVPNVHARIWPARFVNGGVSDGETDYQGSYLIGLAKFEGTNDEHVSRDDMKTSLGSLCATLQKFEAQIRGDEKYFDSNCSWMSASLANRAEIGKLQLDSREWGDYTSGDDDFDDEEEEEEEILVKSDDESSEAHASKSKSKKKTKLTVASHPTRSAYSGKFRSSSDVINRIRWDPHMDSGDYVVGYEDRFLGTKERALDAWKSEQTDEEFIPQHRILYFKRKSDGIIVWDRKERRDIVFGSGISSINVK</sequence>
<dbReference type="InterPro" id="IPR011068">
    <property type="entry name" value="NuclTrfase_I-like_C"/>
</dbReference>
<dbReference type="InterPro" id="IPR002934">
    <property type="entry name" value="Polymerase_NTP_transf_dom"/>
</dbReference>
<evidence type="ECO:0000259" key="10">
    <source>
        <dbReference type="Pfam" id="PF01909"/>
    </source>
</evidence>
<evidence type="ECO:0000256" key="3">
    <source>
        <dbReference type="ARBA" id="ARBA00012388"/>
    </source>
</evidence>
<dbReference type="SUPFAM" id="SSF81631">
    <property type="entry name" value="PAP/OAS1 substrate-binding domain"/>
    <property type="match status" value="1"/>
</dbReference>
<feature type="domain" description="Endonuclease/exonuclease/phosphatase" evidence="11">
    <location>
        <begin position="269"/>
        <end position="577"/>
    </location>
</feature>